<accession>A0AAV7T5T3</accession>
<dbReference type="AlphaFoldDB" id="A0AAV7T5T3"/>
<protein>
    <submittedName>
        <fullName evidence="1">Uncharacterized protein</fullName>
    </submittedName>
</protein>
<dbReference type="EMBL" id="JANPWB010000007">
    <property type="protein sequence ID" value="KAJ1171736.1"/>
    <property type="molecule type" value="Genomic_DNA"/>
</dbReference>
<organism evidence="1 2">
    <name type="scientific">Pleurodeles waltl</name>
    <name type="common">Iberian ribbed newt</name>
    <dbReference type="NCBI Taxonomy" id="8319"/>
    <lineage>
        <taxon>Eukaryota</taxon>
        <taxon>Metazoa</taxon>
        <taxon>Chordata</taxon>
        <taxon>Craniata</taxon>
        <taxon>Vertebrata</taxon>
        <taxon>Euteleostomi</taxon>
        <taxon>Amphibia</taxon>
        <taxon>Batrachia</taxon>
        <taxon>Caudata</taxon>
        <taxon>Salamandroidea</taxon>
        <taxon>Salamandridae</taxon>
        <taxon>Pleurodelinae</taxon>
        <taxon>Pleurodeles</taxon>
    </lineage>
</organism>
<reference evidence="1" key="1">
    <citation type="journal article" date="2022" name="bioRxiv">
        <title>Sequencing and chromosome-scale assembly of the giantPleurodeles waltlgenome.</title>
        <authorList>
            <person name="Brown T."/>
            <person name="Elewa A."/>
            <person name="Iarovenko S."/>
            <person name="Subramanian E."/>
            <person name="Araus A.J."/>
            <person name="Petzold A."/>
            <person name="Susuki M."/>
            <person name="Suzuki K.-i.T."/>
            <person name="Hayashi T."/>
            <person name="Toyoda A."/>
            <person name="Oliveira C."/>
            <person name="Osipova E."/>
            <person name="Leigh N.D."/>
            <person name="Simon A."/>
            <person name="Yun M.H."/>
        </authorList>
    </citation>
    <scope>NUCLEOTIDE SEQUENCE</scope>
    <source>
        <strain evidence="1">20211129_DDA</strain>
        <tissue evidence="1">Liver</tissue>
    </source>
</reference>
<gene>
    <name evidence="1" type="ORF">NDU88_003594</name>
</gene>
<evidence type="ECO:0000313" key="1">
    <source>
        <dbReference type="EMBL" id="KAJ1171736.1"/>
    </source>
</evidence>
<keyword evidence="2" id="KW-1185">Reference proteome</keyword>
<name>A0AAV7T5T3_PLEWA</name>
<evidence type="ECO:0000313" key="2">
    <source>
        <dbReference type="Proteomes" id="UP001066276"/>
    </source>
</evidence>
<comment type="caution">
    <text evidence="1">The sequence shown here is derived from an EMBL/GenBank/DDBJ whole genome shotgun (WGS) entry which is preliminary data.</text>
</comment>
<sequence>MEVSSPLKVRPVRMLHSCMCAPGRKSFLAASSKDRLRAAPTLRVIRAGAALHHITSASSVCARILSLSSLFTAGTLATSAYHSNLDKEKRLLR</sequence>
<proteinExistence type="predicted"/>
<dbReference type="Proteomes" id="UP001066276">
    <property type="component" value="Chromosome 4_1"/>
</dbReference>